<evidence type="ECO:0000259" key="3">
    <source>
        <dbReference type="Pfam" id="PF22335"/>
    </source>
</evidence>
<dbReference type="Proteomes" id="UP001354989">
    <property type="component" value="Plasmid pPP6"/>
</dbReference>
<accession>A0ABM7VM54</accession>
<geneLocation type="plasmid" evidence="4 5">
    <name>pPP6</name>
</geneLocation>
<keyword evidence="2" id="KW-0051">Antiviral defense</keyword>
<feature type="domain" description="Cas10/Cmr2 second palm" evidence="3">
    <location>
        <begin position="205"/>
        <end position="356"/>
    </location>
</feature>
<protein>
    <recommendedName>
        <fullName evidence="3">Cas10/Cmr2 second palm domain-containing protein</fullName>
    </recommendedName>
</protein>
<gene>
    <name evidence="4" type="ORF">PEPS_43440</name>
</gene>
<organism evidence="4 5">
    <name type="scientific">Persicobacter psychrovividus</name>
    <dbReference type="NCBI Taxonomy" id="387638"/>
    <lineage>
        <taxon>Bacteria</taxon>
        <taxon>Pseudomonadati</taxon>
        <taxon>Bacteroidota</taxon>
        <taxon>Cytophagia</taxon>
        <taxon>Cytophagales</taxon>
        <taxon>Persicobacteraceae</taxon>
        <taxon>Persicobacter</taxon>
    </lineage>
</organism>
<proteinExistence type="predicted"/>
<evidence type="ECO:0000313" key="4">
    <source>
        <dbReference type="EMBL" id="BDD02064.1"/>
    </source>
</evidence>
<keyword evidence="1" id="KW-0547">Nucleotide-binding</keyword>
<evidence type="ECO:0000256" key="2">
    <source>
        <dbReference type="ARBA" id="ARBA00023118"/>
    </source>
</evidence>
<dbReference type="RefSeq" id="WP_338399357.1">
    <property type="nucleotide sequence ID" value="NZ_AP025298.1"/>
</dbReference>
<evidence type="ECO:0000256" key="1">
    <source>
        <dbReference type="ARBA" id="ARBA00022741"/>
    </source>
</evidence>
<name>A0ABM7VM54_9BACT</name>
<dbReference type="Gene3D" id="3.30.70.270">
    <property type="match status" value="1"/>
</dbReference>
<dbReference type="InterPro" id="IPR043128">
    <property type="entry name" value="Rev_trsase/Diguanyl_cyclase"/>
</dbReference>
<evidence type="ECO:0000313" key="5">
    <source>
        <dbReference type="Proteomes" id="UP001354989"/>
    </source>
</evidence>
<keyword evidence="5" id="KW-1185">Reference proteome</keyword>
<dbReference type="Pfam" id="PF22335">
    <property type="entry name" value="Cas10-Cmr2_palm2"/>
    <property type="match status" value="1"/>
</dbReference>
<sequence length="548" mass="61349">MNNFLYGASVNGIQSFIFKSNKLRDIGGASELVEQLCTTLLNQVLEELGLYFEQDGKQQLIGKDKSVVGRVYQRAAGSVKCLFFNQEDCQAFALKFPLAVRNMATGVSVSQAVVKVAGEPVGEDFYQLEKGMHLDFAQKGTTFPEAWMGIRSSRETALPLLKEGKDEGTLQKQSAGKGRLNEKFFGKKDDRGKAISVLKNDKSWMAVIHADGNGLGQVIQTFNRELNKGPFGEVLGAFSRHLDIANENATRRAVDHLKLTDKDIVPIILGGDDLTLAMSTEHSLEFVKWYSRFFEEETKAEFKQIPCENPAVRKILDQGLTVCAGIAFIKKKYPMHYGLHLAEGLCKEAKKVAKSDAYINKDDLTALPPSCLMFHRVESSFVEDYKMIEELQLTSHVFDKNEPVVFKGGPYFLSKPEIVNPEDEQKRPQEFIIDDLLSAYHQIVYNKEIRAHLRTWVTEMFNSKAIADQHLNRMRSTKGREVASLGLFDHMDFPNPAEKTGVNNPRLQAQAQKVGQIIDILSLKAIGLEVEAMGKKSKSKTNQTVEVS</sequence>
<reference evidence="4 5" key="1">
    <citation type="submission" date="2021-12" db="EMBL/GenBank/DDBJ databases">
        <title>Genome sequencing of bacteria with rrn-lacking chromosome and rrn-plasmid.</title>
        <authorList>
            <person name="Anda M."/>
            <person name="Iwasaki W."/>
        </authorList>
    </citation>
    <scope>NUCLEOTIDE SEQUENCE [LARGE SCALE GENOMIC DNA]</scope>
    <source>
        <strain evidence="4 5">NBRC 101262</strain>
        <plasmid evidence="4 5">pPP6</plasmid>
    </source>
</reference>
<keyword evidence="4" id="KW-0614">Plasmid</keyword>
<dbReference type="InterPro" id="IPR054767">
    <property type="entry name" value="Cas10-Cmr2_palm2"/>
</dbReference>
<dbReference type="EMBL" id="AP025298">
    <property type="protein sequence ID" value="BDD02064.1"/>
    <property type="molecule type" value="Genomic_DNA"/>
</dbReference>